<evidence type="ECO:0000256" key="3">
    <source>
        <dbReference type="ARBA" id="ARBA00022840"/>
    </source>
</evidence>
<organism evidence="5 6">
    <name type="scientific">Methanimicrococcus blatticola</name>
    <dbReference type="NCBI Taxonomy" id="91560"/>
    <lineage>
        <taxon>Archaea</taxon>
        <taxon>Methanobacteriati</taxon>
        <taxon>Methanobacteriota</taxon>
        <taxon>Stenosarchaea group</taxon>
        <taxon>Methanomicrobia</taxon>
        <taxon>Methanosarcinales</taxon>
        <taxon>Methanosarcinaceae</taxon>
        <taxon>Methanimicrococcus</taxon>
    </lineage>
</organism>
<keyword evidence="1" id="KW-0813">Transport</keyword>
<dbReference type="SUPFAM" id="SSF52540">
    <property type="entry name" value="P-loop containing nucleoside triphosphate hydrolases"/>
    <property type="match status" value="1"/>
</dbReference>
<dbReference type="OrthoDB" id="10909at2157"/>
<dbReference type="RefSeq" id="WP_133516971.1">
    <property type="nucleotide sequence ID" value="NZ_JAHDUW010000005.1"/>
</dbReference>
<dbReference type="InterPro" id="IPR003593">
    <property type="entry name" value="AAA+_ATPase"/>
</dbReference>
<sequence length="266" mass="29618">MTNNADIPLLDFKNITVIKDGRAILDNISLQIGADENVAIIGPNGSGKSSLIKVLTREYYPIADVPGLRTDIMGEEMWNIFDLRKQLGIITTDLQYSCLRDDTVFDTVISGYFSSIGIYDDFFDVTIEMKAMANEVLKFLGIHHLAHQKMTKISSGEARKALIARALVHDPKALVLDEPTNSLDMKSIDQFRKTVSSIAKAGKNIILVTHDLSDIIPEIKRVILIKDGRIFADGKKEDILTDENLTALFEVPVTVQKHGEYYAAFC</sequence>
<dbReference type="PANTHER" id="PTHR42734">
    <property type="entry name" value="METAL TRANSPORT SYSTEM ATP-BINDING PROTEIN TM_0124-RELATED"/>
    <property type="match status" value="1"/>
</dbReference>
<dbReference type="Proteomes" id="UP000294855">
    <property type="component" value="Unassembled WGS sequence"/>
</dbReference>
<protein>
    <submittedName>
        <fullName evidence="5">Iron complex transport system ATP-binding protein</fullName>
    </submittedName>
</protein>
<dbReference type="GO" id="GO:0016887">
    <property type="term" value="F:ATP hydrolysis activity"/>
    <property type="evidence" value="ECO:0007669"/>
    <property type="project" value="InterPro"/>
</dbReference>
<name>A0A484F5Y7_9EURY</name>
<dbReference type="InterPro" id="IPR050153">
    <property type="entry name" value="Metal_Ion_Import_ABC"/>
</dbReference>
<dbReference type="GO" id="GO:0005524">
    <property type="term" value="F:ATP binding"/>
    <property type="evidence" value="ECO:0007669"/>
    <property type="project" value="UniProtKB-KW"/>
</dbReference>
<dbReference type="EMBL" id="SNYS01000006">
    <property type="protein sequence ID" value="TDQ70155.1"/>
    <property type="molecule type" value="Genomic_DNA"/>
</dbReference>
<reference evidence="5 6" key="1">
    <citation type="submission" date="2019-03" db="EMBL/GenBank/DDBJ databases">
        <title>Genomic Encyclopedia of Type Strains, Phase IV (KMG-IV): sequencing the most valuable type-strain genomes for metagenomic binning, comparative biology and taxonomic classification.</title>
        <authorList>
            <person name="Goeker M."/>
        </authorList>
    </citation>
    <scope>NUCLEOTIDE SEQUENCE [LARGE SCALE GENOMIC DNA]</scope>
    <source>
        <strain evidence="5 6">DSM 13328</strain>
    </source>
</reference>
<dbReference type="InterPro" id="IPR003439">
    <property type="entry name" value="ABC_transporter-like_ATP-bd"/>
</dbReference>
<accession>A0A484F5Y7</accession>
<keyword evidence="6" id="KW-1185">Reference proteome</keyword>
<dbReference type="Pfam" id="PF00005">
    <property type="entry name" value="ABC_tran"/>
    <property type="match status" value="1"/>
</dbReference>
<feature type="domain" description="ABC transporter" evidence="4">
    <location>
        <begin position="10"/>
        <end position="252"/>
    </location>
</feature>
<dbReference type="InterPro" id="IPR017871">
    <property type="entry name" value="ABC_transporter-like_CS"/>
</dbReference>
<dbReference type="PROSITE" id="PS00211">
    <property type="entry name" value="ABC_TRANSPORTER_1"/>
    <property type="match status" value="1"/>
</dbReference>
<evidence type="ECO:0000259" key="4">
    <source>
        <dbReference type="PROSITE" id="PS50893"/>
    </source>
</evidence>
<proteinExistence type="predicted"/>
<dbReference type="InterPro" id="IPR027417">
    <property type="entry name" value="P-loop_NTPase"/>
</dbReference>
<evidence type="ECO:0000256" key="1">
    <source>
        <dbReference type="ARBA" id="ARBA00022448"/>
    </source>
</evidence>
<dbReference type="AlphaFoldDB" id="A0A484F5Y7"/>
<keyword evidence="2" id="KW-0547">Nucleotide-binding</keyword>
<keyword evidence="3 5" id="KW-0067">ATP-binding</keyword>
<evidence type="ECO:0000313" key="6">
    <source>
        <dbReference type="Proteomes" id="UP000294855"/>
    </source>
</evidence>
<evidence type="ECO:0000256" key="2">
    <source>
        <dbReference type="ARBA" id="ARBA00022741"/>
    </source>
</evidence>
<gene>
    <name evidence="5" type="ORF">C7391_0494</name>
</gene>
<dbReference type="Gene3D" id="3.40.50.300">
    <property type="entry name" value="P-loop containing nucleotide triphosphate hydrolases"/>
    <property type="match status" value="1"/>
</dbReference>
<dbReference type="PROSITE" id="PS50893">
    <property type="entry name" value="ABC_TRANSPORTER_2"/>
    <property type="match status" value="1"/>
</dbReference>
<dbReference type="SMART" id="SM00382">
    <property type="entry name" value="AAA"/>
    <property type="match status" value="1"/>
</dbReference>
<comment type="caution">
    <text evidence="5">The sequence shown here is derived from an EMBL/GenBank/DDBJ whole genome shotgun (WGS) entry which is preliminary data.</text>
</comment>
<evidence type="ECO:0000313" key="5">
    <source>
        <dbReference type="EMBL" id="TDQ70155.1"/>
    </source>
</evidence>